<protein>
    <recommendedName>
        <fullName evidence="4">HEPN domain-containing protein</fullName>
    </recommendedName>
</protein>
<evidence type="ECO:0008006" key="4">
    <source>
        <dbReference type="Google" id="ProtNLM"/>
    </source>
</evidence>
<proteinExistence type="predicted"/>
<keyword evidence="1" id="KW-0732">Signal</keyword>
<feature type="chain" id="PRO_5046258757" description="HEPN domain-containing protein" evidence="1">
    <location>
        <begin position="22"/>
        <end position="217"/>
    </location>
</feature>
<keyword evidence="2" id="KW-0614">Plasmid</keyword>
<gene>
    <name evidence="2" type="ORF">PEPS_46420</name>
</gene>
<evidence type="ECO:0000313" key="2">
    <source>
        <dbReference type="EMBL" id="BDD02362.1"/>
    </source>
</evidence>
<geneLocation type="plasmid" evidence="2 3">
    <name>pPP9</name>
</geneLocation>
<organism evidence="2 3">
    <name type="scientific">Persicobacter psychrovividus</name>
    <dbReference type="NCBI Taxonomy" id="387638"/>
    <lineage>
        <taxon>Bacteria</taxon>
        <taxon>Pseudomonadati</taxon>
        <taxon>Bacteroidota</taxon>
        <taxon>Cytophagia</taxon>
        <taxon>Cytophagales</taxon>
        <taxon>Persicobacteraceae</taxon>
        <taxon>Persicobacter</taxon>
    </lineage>
</organism>
<feature type="signal peptide" evidence="1">
    <location>
        <begin position="1"/>
        <end position="21"/>
    </location>
</feature>
<dbReference type="Proteomes" id="UP001354989">
    <property type="component" value="Plasmid pPP9"/>
</dbReference>
<evidence type="ECO:0000313" key="3">
    <source>
        <dbReference type="Proteomes" id="UP001354989"/>
    </source>
</evidence>
<evidence type="ECO:0000256" key="1">
    <source>
        <dbReference type="SAM" id="SignalP"/>
    </source>
</evidence>
<dbReference type="EMBL" id="AP025301">
    <property type="protein sequence ID" value="BDD02362.1"/>
    <property type="molecule type" value="Genomic_DNA"/>
</dbReference>
<reference evidence="2 3" key="1">
    <citation type="submission" date="2021-12" db="EMBL/GenBank/DDBJ databases">
        <title>Genome sequencing of bacteria with rrn-lacking chromosome and rrn-plasmid.</title>
        <authorList>
            <person name="Anda M."/>
            <person name="Iwasaki W."/>
        </authorList>
    </citation>
    <scope>NUCLEOTIDE SEQUENCE [LARGE SCALE GENOMIC DNA]</scope>
    <source>
        <strain evidence="2 3">NBRC 101262</strain>
        <plasmid evidence="2 3">pPP9</plasmid>
    </source>
</reference>
<sequence>MIRIKHILFFVILFFLGGCSAATSVPADNIKITFDFLTLARSFLDASIVLFHNSNNRQGLARLYYVFYTLHMVSYFDKKKETKPSGENKHKNIWKGSVGSKKLRKAFGESGFLKTRHQCDYYSEDNSSTTELMKNWLSEDSTAIPDGIDVLNDNITKVIDKYKDQISSCSHCIEDDSECFCEDKLKRCERLQKDIFQDYENLVQDEKRKLESNATIS</sequence>
<dbReference type="RefSeq" id="WP_338399591.1">
    <property type="nucleotide sequence ID" value="NZ_AP025301.1"/>
</dbReference>
<name>A0ABN6LH05_9BACT</name>
<keyword evidence="3" id="KW-1185">Reference proteome</keyword>
<accession>A0ABN6LH05</accession>